<dbReference type="InterPro" id="IPR037284">
    <property type="entry name" value="SUF_FeS_clus_asmbl_SufBD_sf"/>
</dbReference>
<dbReference type="GO" id="GO:0016226">
    <property type="term" value="P:iron-sulfur cluster assembly"/>
    <property type="evidence" value="ECO:0007669"/>
    <property type="project" value="InterPro"/>
</dbReference>
<dbReference type="SUPFAM" id="SSF101960">
    <property type="entry name" value="Stabilizer of iron transporter SufD"/>
    <property type="match status" value="1"/>
</dbReference>
<accession>A0AAW9IA48</accession>
<feature type="non-terminal residue" evidence="1">
    <location>
        <position position="80"/>
    </location>
</feature>
<dbReference type="AlphaFoldDB" id="A0AAW9IA48"/>
<comment type="caution">
    <text evidence="1">The sequence shown here is derived from an EMBL/GenBank/DDBJ whole genome shotgun (WGS) entry which is preliminary data.</text>
</comment>
<dbReference type="PANTHER" id="PTHR30508:SF1">
    <property type="entry name" value="UPF0051 PROTEIN ABCI8, CHLOROPLASTIC-RELATED"/>
    <property type="match status" value="1"/>
</dbReference>
<dbReference type="PANTHER" id="PTHR30508">
    <property type="entry name" value="FES CLUSTER ASSEMBLY PROTEIN SUF"/>
    <property type="match status" value="1"/>
</dbReference>
<reference evidence="1" key="1">
    <citation type="submission" date="2019-11" db="EMBL/GenBank/DDBJ databases">
        <title>Characterization of Clostridium perfringens isolates from swine manure treated agricultural soils.</title>
        <authorList>
            <person name="Wushke S.T."/>
        </authorList>
    </citation>
    <scope>NUCLEOTIDE SEQUENCE</scope>
    <source>
        <strain evidence="1">X26</strain>
    </source>
</reference>
<dbReference type="EMBL" id="WNVC01001197">
    <property type="protein sequence ID" value="MDZ5001253.1"/>
    <property type="molecule type" value="Genomic_DNA"/>
</dbReference>
<dbReference type="Proteomes" id="UP001291306">
    <property type="component" value="Unassembled WGS sequence"/>
</dbReference>
<evidence type="ECO:0000313" key="2">
    <source>
        <dbReference type="Proteomes" id="UP001291306"/>
    </source>
</evidence>
<gene>
    <name evidence="1" type="ORF">GNF79_19795</name>
</gene>
<protein>
    <submittedName>
        <fullName evidence="1">Fe-S cluster assembly protein SufB</fullName>
    </submittedName>
</protein>
<sequence length="80" mass="9608">MEIKKKTYVDDMDRGVYDVKNEDRFDFKADKGLTKEIVETISKEKDEPEWMREFRLKSLDIYNKTKLPTWGPSLDELDMN</sequence>
<evidence type="ECO:0000313" key="1">
    <source>
        <dbReference type="EMBL" id="MDZ5001253.1"/>
    </source>
</evidence>
<proteinExistence type="predicted"/>
<name>A0AAW9IA48_CLOPF</name>
<dbReference type="InterPro" id="IPR055346">
    <property type="entry name" value="Fe-S_cluster_assembly_SufBD"/>
</dbReference>
<organism evidence="1 2">
    <name type="scientific">Clostridium perfringens</name>
    <dbReference type="NCBI Taxonomy" id="1502"/>
    <lineage>
        <taxon>Bacteria</taxon>
        <taxon>Bacillati</taxon>
        <taxon>Bacillota</taxon>
        <taxon>Clostridia</taxon>
        <taxon>Eubacteriales</taxon>
        <taxon>Clostridiaceae</taxon>
        <taxon>Clostridium</taxon>
    </lineage>
</organism>